<feature type="chain" id="PRO_5039391259" description="DUF4906 domain-containing protein" evidence="1">
    <location>
        <begin position="26"/>
        <end position="1454"/>
    </location>
</feature>
<evidence type="ECO:0000313" key="2">
    <source>
        <dbReference type="EMBL" id="MBO8470194.1"/>
    </source>
</evidence>
<evidence type="ECO:0008006" key="4">
    <source>
        <dbReference type="Google" id="ProtNLM"/>
    </source>
</evidence>
<dbReference type="Proteomes" id="UP000823603">
    <property type="component" value="Unassembled WGS sequence"/>
</dbReference>
<comment type="caution">
    <text evidence="2">The sequence shown here is derived from an EMBL/GenBank/DDBJ whole genome shotgun (WGS) entry which is preliminary data.</text>
</comment>
<evidence type="ECO:0000313" key="3">
    <source>
        <dbReference type="Proteomes" id="UP000823603"/>
    </source>
</evidence>
<proteinExistence type="predicted"/>
<dbReference type="PROSITE" id="PS51257">
    <property type="entry name" value="PROKAR_LIPOPROTEIN"/>
    <property type="match status" value="1"/>
</dbReference>
<protein>
    <recommendedName>
        <fullName evidence="4">DUF4906 domain-containing protein</fullName>
    </recommendedName>
</protein>
<accession>A0A9D9NED0</accession>
<gene>
    <name evidence="2" type="ORF">IAB82_00160</name>
</gene>
<evidence type="ECO:0000256" key="1">
    <source>
        <dbReference type="SAM" id="SignalP"/>
    </source>
</evidence>
<organism evidence="2 3">
    <name type="scientific">Candidatus Cryptobacteroides faecavium</name>
    <dbReference type="NCBI Taxonomy" id="2840762"/>
    <lineage>
        <taxon>Bacteria</taxon>
        <taxon>Pseudomonadati</taxon>
        <taxon>Bacteroidota</taxon>
        <taxon>Bacteroidia</taxon>
        <taxon>Bacteroidales</taxon>
        <taxon>Candidatus Cryptobacteroides</taxon>
    </lineage>
</organism>
<name>A0A9D9NED0_9BACT</name>
<keyword evidence="1" id="KW-0732">Signal</keyword>
<sequence length="1454" mass="157874">MKYCSKKTLAVLTALLSAVSIGFFSGCTREELDTPGGSNGSTIQTGGDFGEGMLVRFSFDASSLVTATRSLTPAQEEEINTVDIIVFTTETGNDGKYIGHTTATKGTGQLWQAVLTKTDASSTGTGNPHCYVFVLNASEEVEKALENVNGQTSKNEFINSLSFDTSKAWDTSSPRHLPMWTEKKEYIDYDNNTPWTLKTLRSVARIDIGLNLSEDPGATSGIASGLADFTLTRAIVYNIPQTSMIIPGSDNIAWSGQGSTEPGQATNPTIANGGLATPGFSSGIEYTPEPASGGNYIFRQIYTGEAANNDGSTPKQPSQRACIVIGGKYRQGAESFYRIDMVSHDDGTATTFHDILRNRRYRVNITGITGNGYSTAEEAFNSGPVNITYNIKSIEEGGEMNNIVHDGRYQLSVDKVSHSFYRQASASAISIYTDHPQGWTAVSAPESEGGPFDWIILPDANAAVKTDSADVASISVKEYSSKNIEDTREGFFYIKSGALTQRINITQSADELLNIEVTPATLIFRKTASKASITVTVQPSTATLTVSEENDMGKVDGYSPFSEAFRVYGDGKDTGSEDAASNTKTYTISFQPADRKASQGGTVSGILAGMVTIYIKGDTGRIEARTLTIQQLATDIALNRLDPAQVVPAEGSESFGIKLESPVSWWINAIHLNKNPTDQAEDISGKNDVNPFQSGEQTLNVRFKPNNSWQQRVFTFHAGSSSDEFVQDSGFEITQEAPEPFISLGRNTLRFTADKLSADDTLKLRIHTNAKVKGAFAQGYDENAWNLVNYSVSPSRSEFNSGVGKDTYTLQYTVNEEAGDKYVTFRPRTYEDRKTSSNLYGPKAAGSVKEVQYVFTTAAAGLSDDRQKSATLTIQRETPAFFDDHTAVAGNGNIDGAISPYGGPVTLSSWTNARWRATVGGAQSGVYGASDYSHQTKESAVTVPAVGEYGSTPGEKKSLQVNFYYNVPDGNNSGGTQVQGSALSQLKYYVTAPSVSWQDKDSYPNNIAYGGDGSHAVTLKFGENVYAPDKKISVKLRYQTESNGDIAGPVDITLDGKGNSTTLNTGVQDKWGNRSIIVMWKDPRNSQWTQVGNAVTQYGYQIPSSITFVPQELNRDGGNIQFTIGRESANNPGSGKLGPYLGTTGKITVVPYATYASATNRDYSAKEFSVMSQDIVLDNNKVSSYTTNISINTKSLFNRRIAFRATANDTGNTKVNITNSATNNFGNKIYQQGIGKVLTVGGKPIVAAPKAVNISDLYNHHTWYQIAGTSPGNMWEYLNCDQGGSWRKPANYSKDKGQNISGFLTNDGTSICERYKTDTSLDGSEKVKPLKWRLPTVAEMKAIIDDEGLGHFSNKTDINLNNGGFECHIKNDKIAFLTAEFVADFNSGGLKIMPLYVVHNNNRKNITDSGYYFDEQAYVFQSTGTQSDPNYNKVPQPIYGQYKVYIRCVADLAD</sequence>
<dbReference type="EMBL" id="JADIMB010000001">
    <property type="protein sequence ID" value="MBO8470194.1"/>
    <property type="molecule type" value="Genomic_DNA"/>
</dbReference>
<reference evidence="2" key="2">
    <citation type="journal article" date="2021" name="PeerJ">
        <title>Extensive microbial diversity within the chicken gut microbiome revealed by metagenomics and culture.</title>
        <authorList>
            <person name="Gilroy R."/>
            <person name="Ravi A."/>
            <person name="Getino M."/>
            <person name="Pursley I."/>
            <person name="Horton D.L."/>
            <person name="Alikhan N.F."/>
            <person name="Baker D."/>
            <person name="Gharbi K."/>
            <person name="Hall N."/>
            <person name="Watson M."/>
            <person name="Adriaenssens E.M."/>
            <person name="Foster-Nyarko E."/>
            <person name="Jarju S."/>
            <person name="Secka A."/>
            <person name="Antonio M."/>
            <person name="Oren A."/>
            <person name="Chaudhuri R.R."/>
            <person name="La Ragione R."/>
            <person name="Hildebrand F."/>
            <person name="Pallen M.J."/>
        </authorList>
    </citation>
    <scope>NUCLEOTIDE SEQUENCE</scope>
    <source>
        <strain evidence="2">B2-22910</strain>
    </source>
</reference>
<reference evidence="2" key="1">
    <citation type="submission" date="2020-10" db="EMBL/GenBank/DDBJ databases">
        <authorList>
            <person name="Gilroy R."/>
        </authorList>
    </citation>
    <scope>NUCLEOTIDE SEQUENCE</scope>
    <source>
        <strain evidence="2">B2-22910</strain>
    </source>
</reference>
<feature type="signal peptide" evidence="1">
    <location>
        <begin position="1"/>
        <end position="25"/>
    </location>
</feature>